<organism evidence="1 2">
    <name type="scientific">Ixodes persulcatus</name>
    <name type="common">Taiga tick</name>
    <dbReference type="NCBI Taxonomy" id="34615"/>
    <lineage>
        <taxon>Eukaryota</taxon>
        <taxon>Metazoa</taxon>
        <taxon>Ecdysozoa</taxon>
        <taxon>Arthropoda</taxon>
        <taxon>Chelicerata</taxon>
        <taxon>Arachnida</taxon>
        <taxon>Acari</taxon>
        <taxon>Parasitiformes</taxon>
        <taxon>Ixodida</taxon>
        <taxon>Ixodoidea</taxon>
        <taxon>Ixodidae</taxon>
        <taxon>Ixodinae</taxon>
        <taxon>Ixodes</taxon>
    </lineage>
</organism>
<dbReference type="Proteomes" id="UP000805193">
    <property type="component" value="Unassembled WGS sequence"/>
</dbReference>
<accession>A0AC60NVX3</accession>
<dbReference type="EMBL" id="JABSTQ010011444">
    <property type="protein sequence ID" value="KAG0411304.1"/>
    <property type="molecule type" value="Genomic_DNA"/>
</dbReference>
<sequence>MWCSTGARSRSPCPGLWIVLPTPALRRLAVPGYHSPSLAAEPLRDCHGPRRYGQGMTFPPVLLQTLLVHRSGDRHGPDQPDRLRRSCPAPAFRSTLCLVPDRDTLADRLSRAFRLPISSPTLSPPQGLDFRGLAVFRISWASERSSSASMDRGDRWLFSKPADNVDLSTARYQDAAGDCSKLPPLPMTTLCIFRRLFAWAEDVSVEEFTEALEEVRGREQEERRKRADEKALEKARWEVETARWELEKREHKCEMERLDYEFEQLELAKKTRELESLRRATTGVEGVTGKACQEKEKVGAGDTELTKDQRFSPDTTVTVHLETDPNPERRGGESDVAAATELVCQEKKKAEAGATKVTGNQRVSSDATDAVPRKTYPTPELREREEKALRASSCDSPEDEGDAKTETTPGESSQLMESGAEMPDKVVQQSSQDLNRSDRHPCGFRTKPTVPSQESKRPTRREVIEISFDEINRSCLVRFRSPDFRPFAESRGQENDDECASGSESSSTLEDGRPKVGHPKEPATGCAGKGPSGVTIEPGRDKVHLTTSSCPRQGGAETKNSDVVTRQRPRPMKKRERRISVVRSGSDAPCKKRPGKRDERHFKKKKLSSLLGGGKLQDPHPIEPRTPQLKCEQGAWRRQQRAWNDATRFQTEAGLIAPWFSQASRRTGKPREISGTAASRPQVQGEELELFE</sequence>
<keyword evidence="2" id="KW-1185">Reference proteome</keyword>
<proteinExistence type="predicted"/>
<evidence type="ECO:0000313" key="1">
    <source>
        <dbReference type="EMBL" id="KAG0411304.1"/>
    </source>
</evidence>
<protein>
    <submittedName>
        <fullName evidence="1">Uncharacterized protein</fullName>
    </submittedName>
</protein>
<gene>
    <name evidence="1" type="ORF">HPB47_011569</name>
</gene>
<evidence type="ECO:0000313" key="2">
    <source>
        <dbReference type="Proteomes" id="UP000805193"/>
    </source>
</evidence>
<reference evidence="1 2" key="1">
    <citation type="journal article" date="2020" name="Cell">
        <title>Large-Scale Comparative Analyses of Tick Genomes Elucidate Their Genetic Diversity and Vector Capacities.</title>
        <authorList>
            <consortium name="Tick Genome and Microbiome Consortium (TIGMIC)"/>
            <person name="Jia N."/>
            <person name="Wang J."/>
            <person name="Shi W."/>
            <person name="Du L."/>
            <person name="Sun Y."/>
            <person name="Zhan W."/>
            <person name="Jiang J.F."/>
            <person name="Wang Q."/>
            <person name="Zhang B."/>
            <person name="Ji P."/>
            <person name="Bell-Sakyi L."/>
            <person name="Cui X.M."/>
            <person name="Yuan T.T."/>
            <person name="Jiang B.G."/>
            <person name="Yang W.F."/>
            <person name="Lam T.T."/>
            <person name="Chang Q.C."/>
            <person name="Ding S.J."/>
            <person name="Wang X.J."/>
            <person name="Zhu J.G."/>
            <person name="Ruan X.D."/>
            <person name="Zhao L."/>
            <person name="Wei J.T."/>
            <person name="Ye R.Z."/>
            <person name="Que T.C."/>
            <person name="Du C.H."/>
            <person name="Zhou Y.H."/>
            <person name="Cheng J.X."/>
            <person name="Dai P.F."/>
            <person name="Guo W.B."/>
            <person name="Han X.H."/>
            <person name="Huang E.J."/>
            <person name="Li L.F."/>
            <person name="Wei W."/>
            <person name="Gao Y.C."/>
            <person name="Liu J.Z."/>
            <person name="Shao H.Z."/>
            <person name="Wang X."/>
            <person name="Wang C.C."/>
            <person name="Yang T.C."/>
            <person name="Huo Q.B."/>
            <person name="Li W."/>
            <person name="Chen H.Y."/>
            <person name="Chen S.E."/>
            <person name="Zhou L.G."/>
            <person name="Ni X.B."/>
            <person name="Tian J.H."/>
            <person name="Sheng Y."/>
            <person name="Liu T."/>
            <person name="Pan Y.S."/>
            <person name="Xia L.Y."/>
            <person name="Li J."/>
            <person name="Zhao F."/>
            <person name="Cao W.C."/>
        </authorList>
    </citation>
    <scope>NUCLEOTIDE SEQUENCE [LARGE SCALE GENOMIC DNA]</scope>
    <source>
        <strain evidence="1">Iper-2018</strain>
    </source>
</reference>
<name>A0AC60NVX3_IXOPE</name>
<comment type="caution">
    <text evidence="1">The sequence shown here is derived from an EMBL/GenBank/DDBJ whole genome shotgun (WGS) entry which is preliminary data.</text>
</comment>